<dbReference type="GO" id="GO:0005975">
    <property type="term" value="P:carbohydrate metabolic process"/>
    <property type="evidence" value="ECO:0007669"/>
    <property type="project" value="InterPro"/>
</dbReference>
<evidence type="ECO:0000313" key="4">
    <source>
        <dbReference type="Proteomes" id="UP000273675"/>
    </source>
</evidence>
<dbReference type="GO" id="GO:0033072">
    <property type="term" value="P:vancomycin biosynthetic process"/>
    <property type="evidence" value="ECO:0007669"/>
    <property type="project" value="UniProtKB-ARBA"/>
</dbReference>
<dbReference type="Gene3D" id="3.40.50.2000">
    <property type="entry name" value="Glycogen Phosphorylase B"/>
    <property type="match status" value="2"/>
</dbReference>
<dbReference type="InterPro" id="IPR004276">
    <property type="entry name" value="GlycoTrans_28_N"/>
</dbReference>
<name>A0A495DKT8_9PROT</name>
<gene>
    <name evidence="3" type="ORF">C7435_1173</name>
</gene>
<accession>A0A495DKT8</accession>
<evidence type="ECO:0000259" key="1">
    <source>
        <dbReference type="Pfam" id="PF03033"/>
    </source>
</evidence>
<dbReference type="PANTHER" id="PTHR48050:SF13">
    <property type="entry name" value="STEROL 3-BETA-GLUCOSYLTRANSFERASE UGT80A2"/>
    <property type="match status" value="1"/>
</dbReference>
<dbReference type="CDD" id="cd03784">
    <property type="entry name" value="GT1_Gtf-like"/>
    <property type="match status" value="1"/>
</dbReference>
<proteinExistence type="predicted"/>
<dbReference type="GO" id="GO:0016758">
    <property type="term" value="F:hexosyltransferase activity"/>
    <property type="evidence" value="ECO:0007669"/>
    <property type="project" value="InterPro"/>
</dbReference>
<dbReference type="Proteomes" id="UP000273675">
    <property type="component" value="Unassembled WGS sequence"/>
</dbReference>
<dbReference type="RefSeq" id="WP_121210366.1">
    <property type="nucleotide sequence ID" value="NZ_RBIM01000002.1"/>
</dbReference>
<dbReference type="InterPro" id="IPR010610">
    <property type="entry name" value="EryCIII-like_C"/>
</dbReference>
<organism evidence="3 4">
    <name type="scientific">Maricaulis maris</name>
    <dbReference type="NCBI Taxonomy" id="74318"/>
    <lineage>
        <taxon>Bacteria</taxon>
        <taxon>Pseudomonadati</taxon>
        <taxon>Pseudomonadota</taxon>
        <taxon>Alphaproteobacteria</taxon>
        <taxon>Maricaulales</taxon>
        <taxon>Maricaulaceae</taxon>
        <taxon>Maricaulis</taxon>
    </lineage>
</organism>
<feature type="domain" description="Erythromycin biosynthesis protein CIII-like C-terminal" evidence="2">
    <location>
        <begin position="305"/>
        <end position="410"/>
    </location>
</feature>
<dbReference type="SUPFAM" id="SSF53756">
    <property type="entry name" value="UDP-Glycosyltransferase/glycogen phosphorylase"/>
    <property type="match status" value="1"/>
</dbReference>
<dbReference type="InterPro" id="IPR002213">
    <property type="entry name" value="UDP_glucos_trans"/>
</dbReference>
<dbReference type="OrthoDB" id="9805366at2"/>
<protein>
    <submittedName>
        <fullName evidence="3">UDP:flavonoid glycosyltransferase YjiC (YdhE family)</fullName>
    </submittedName>
</protein>
<reference evidence="3 4" key="1">
    <citation type="submission" date="2018-10" db="EMBL/GenBank/DDBJ databases">
        <title>Genomic Encyclopedia of Type Strains, Phase IV (KMG-IV): sequencing the most valuable type-strain genomes for metagenomic binning, comparative biology and taxonomic classification.</title>
        <authorList>
            <person name="Goeker M."/>
        </authorList>
    </citation>
    <scope>NUCLEOTIDE SEQUENCE [LARGE SCALE GENOMIC DNA]</scope>
    <source>
        <strain evidence="3 4">DSM 4734</strain>
    </source>
</reference>
<keyword evidence="3" id="KW-0808">Transferase</keyword>
<dbReference type="Pfam" id="PF03033">
    <property type="entry name" value="Glyco_transf_28"/>
    <property type="match status" value="1"/>
</dbReference>
<evidence type="ECO:0000313" key="3">
    <source>
        <dbReference type="EMBL" id="RKR03221.1"/>
    </source>
</evidence>
<sequence>MRISIQTLGTLGDVMPYLTVARDLIARGHDVTVLAPRDYQAVIAEAGVTAAAPPGFSVKDWMTRSSERGTLRDPVRFFRDWPVMIRPHVRDVLESALAAARNADLVLANPIAMPARLAAEHHQIPFMLMALQPVLTPSAKLPCAMIARTDMGGLLNRASYLAVSAALAGLGTTLGKDRARLVTRPRPSLTNLSHHFGRPLPRITALPAVLDIRQPGDFDPASQLVDYPALSSSETALPGALSDFLAAGPPPFHLGLGSMSTTGADHRLAPWLDRLEAAGQRAILAHSLTDHPVGAYGRHYICGPLPHDRLFPHCRAVIHHGGAGTLDTAARAGRPQIILPHMLDQFWNAAMLARQGLAPKPSGRSPKPDEIDRLLAFALSPKVAGTARQRADELAARGAGQPAARSISAIIEAWHADWPTSAS</sequence>
<dbReference type="EMBL" id="RBIM01000002">
    <property type="protein sequence ID" value="RKR03221.1"/>
    <property type="molecule type" value="Genomic_DNA"/>
</dbReference>
<evidence type="ECO:0000259" key="2">
    <source>
        <dbReference type="Pfam" id="PF06722"/>
    </source>
</evidence>
<dbReference type="PANTHER" id="PTHR48050">
    <property type="entry name" value="STEROL 3-BETA-GLUCOSYLTRANSFERASE"/>
    <property type="match status" value="1"/>
</dbReference>
<feature type="domain" description="Glycosyltransferase family 28 N-terminal" evidence="1">
    <location>
        <begin position="5"/>
        <end position="129"/>
    </location>
</feature>
<dbReference type="AlphaFoldDB" id="A0A495DKT8"/>
<dbReference type="InterPro" id="IPR050426">
    <property type="entry name" value="Glycosyltransferase_28"/>
</dbReference>
<comment type="caution">
    <text evidence="3">The sequence shown here is derived from an EMBL/GenBank/DDBJ whole genome shotgun (WGS) entry which is preliminary data.</text>
</comment>
<dbReference type="Pfam" id="PF06722">
    <property type="entry name" value="EryCIII-like_C"/>
    <property type="match status" value="1"/>
</dbReference>
<dbReference type="GO" id="GO:0008194">
    <property type="term" value="F:UDP-glycosyltransferase activity"/>
    <property type="evidence" value="ECO:0007669"/>
    <property type="project" value="InterPro"/>
</dbReference>